<proteinExistence type="predicted"/>
<evidence type="ECO:0000313" key="3">
    <source>
        <dbReference type="EMBL" id="GHB88806.1"/>
    </source>
</evidence>
<organism evidence="3 4">
    <name type="scientific">Persicitalea jodogahamensis</name>
    <dbReference type="NCBI Taxonomy" id="402147"/>
    <lineage>
        <taxon>Bacteria</taxon>
        <taxon>Pseudomonadati</taxon>
        <taxon>Bacteroidota</taxon>
        <taxon>Cytophagia</taxon>
        <taxon>Cytophagales</taxon>
        <taxon>Spirosomataceae</taxon>
        <taxon>Persicitalea</taxon>
    </lineage>
</organism>
<evidence type="ECO:0000256" key="1">
    <source>
        <dbReference type="SAM" id="MobiDB-lite"/>
    </source>
</evidence>
<name>A0A8J3GBR6_9BACT</name>
<gene>
    <name evidence="3" type="ORF">GCM10007390_51130</name>
</gene>
<sequence length="346" mass="38741">MKNDWTFSLFDDQLRAKGNFYELASDSLYASVRCISGGYKSFAASFGTPRPFDAATFNQALEKAFLDYRASYTEQKHAEFEGENDSIVRRFAQVLIDAKGILTAYTYSGCTVLLRRNGETIVLKSESYPCQPGDLILINLEGESSTQSRLESGNLDSTGSDYPVLILAINNPEFGNEKEQEKTISDEESVSVPDKPSQDDTESISSEPAYLAGNESPNRESAISNTPKIRSKKILFLAAMLFVFILGFSGYHYLKNNGTSVNTLNSDSKKPKNDKEISRIEDYLSKSLLALQNGKIDSAEALLSTAERYYSDTLKSRLTNDPKIQEIDQELRNRRGRLENFKKTDF</sequence>
<keyword evidence="2" id="KW-1133">Transmembrane helix</keyword>
<keyword evidence="2" id="KW-0472">Membrane</keyword>
<reference evidence="3 4" key="1">
    <citation type="journal article" date="2014" name="Int. J. Syst. Evol. Microbiol.">
        <title>Complete genome sequence of Corynebacterium casei LMG S-19264T (=DSM 44701T), isolated from a smear-ripened cheese.</title>
        <authorList>
            <consortium name="US DOE Joint Genome Institute (JGI-PGF)"/>
            <person name="Walter F."/>
            <person name="Albersmeier A."/>
            <person name="Kalinowski J."/>
            <person name="Ruckert C."/>
        </authorList>
    </citation>
    <scope>NUCLEOTIDE SEQUENCE [LARGE SCALE GENOMIC DNA]</scope>
    <source>
        <strain evidence="3 4">KCTC 12866</strain>
    </source>
</reference>
<dbReference type="EMBL" id="BMXF01000010">
    <property type="protein sequence ID" value="GHB88806.1"/>
    <property type="molecule type" value="Genomic_DNA"/>
</dbReference>
<comment type="caution">
    <text evidence="3">The sequence shown here is derived from an EMBL/GenBank/DDBJ whole genome shotgun (WGS) entry which is preliminary data.</text>
</comment>
<dbReference type="AlphaFoldDB" id="A0A8J3GBR6"/>
<protein>
    <submittedName>
        <fullName evidence="3">Uncharacterized protein</fullName>
    </submittedName>
</protein>
<feature type="transmembrane region" description="Helical" evidence="2">
    <location>
        <begin position="234"/>
        <end position="254"/>
    </location>
</feature>
<accession>A0A8J3GBR6</accession>
<feature type="compositionally biased region" description="Polar residues" evidence="1">
    <location>
        <begin position="215"/>
        <end position="224"/>
    </location>
</feature>
<keyword evidence="2" id="KW-0812">Transmembrane</keyword>
<feature type="compositionally biased region" description="Basic and acidic residues" evidence="1">
    <location>
        <begin position="176"/>
        <end position="185"/>
    </location>
</feature>
<dbReference type="Proteomes" id="UP000598271">
    <property type="component" value="Unassembled WGS sequence"/>
</dbReference>
<feature type="region of interest" description="Disordered" evidence="1">
    <location>
        <begin position="176"/>
        <end position="224"/>
    </location>
</feature>
<evidence type="ECO:0000256" key="2">
    <source>
        <dbReference type="SAM" id="Phobius"/>
    </source>
</evidence>
<evidence type="ECO:0000313" key="4">
    <source>
        <dbReference type="Proteomes" id="UP000598271"/>
    </source>
</evidence>
<keyword evidence="4" id="KW-1185">Reference proteome</keyword>